<feature type="signal peptide" evidence="3">
    <location>
        <begin position="1"/>
        <end position="22"/>
    </location>
</feature>
<feature type="transmembrane region" description="Helical" evidence="2">
    <location>
        <begin position="645"/>
        <end position="669"/>
    </location>
</feature>
<evidence type="ECO:0000256" key="1">
    <source>
        <dbReference type="SAM" id="MobiDB-lite"/>
    </source>
</evidence>
<feature type="chain" id="PRO_5026809236" evidence="3">
    <location>
        <begin position="23"/>
        <end position="728"/>
    </location>
</feature>
<evidence type="ECO:0000256" key="3">
    <source>
        <dbReference type="SAM" id="SignalP"/>
    </source>
</evidence>
<dbReference type="Proteomes" id="UP000504629">
    <property type="component" value="Unplaced"/>
</dbReference>
<feature type="compositionally biased region" description="Low complexity" evidence="1">
    <location>
        <begin position="388"/>
        <end position="404"/>
    </location>
</feature>
<feature type="compositionally biased region" description="Pro residues" evidence="1">
    <location>
        <begin position="405"/>
        <end position="420"/>
    </location>
</feature>
<keyword evidence="2" id="KW-1133">Transmembrane helix</keyword>
<protein>
    <submittedName>
        <fullName evidence="5">Uncharacterized protein LOC114250941</fullName>
    </submittedName>
</protein>
<dbReference type="GeneID" id="114250941"/>
<keyword evidence="4" id="KW-1185">Reference proteome</keyword>
<feature type="region of interest" description="Disordered" evidence="1">
    <location>
        <begin position="329"/>
        <end position="423"/>
    </location>
</feature>
<evidence type="ECO:0000313" key="5">
    <source>
        <dbReference type="RefSeq" id="XP_028040848.1"/>
    </source>
</evidence>
<keyword evidence="2" id="KW-0472">Membrane</keyword>
<name>A0A6J2KGY4_BOMMA</name>
<keyword evidence="2" id="KW-0812">Transmembrane</keyword>
<feature type="region of interest" description="Disordered" evidence="1">
    <location>
        <begin position="226"/>
        <end position="275"/>
    </location>
</feature>
<reference evidence="5" key="1">
    <citation type="submission" date="2025-08" db="UniProtKB">
        <authorList>
            <consortium name="RefSeq"/>
        </authorList>
    </citation>
    <scope>IDENTIFICATION</scope>
    <source>
        <tissue evidence="5">Silk gland</tissue>
    </source>
</reference>
<dbReference type="KEGG" id="bman:114250941"/>
<keyword evidence="3" id="KW-0732">Signal</keyword>
<dbReference type="AlphaFoldDB" id="A0A6J2KGY4"/>
<accession>A0A6J2KGY4</accession>
<dbReference type="OrthoDB" id="7432225at2759"/>
<evidence type="ECO:0000256" key="2">
    <source>
        <dbReference type="SAM" id="Phobius"/>
    </source>
</evidence>
<organism evidence="4 5">
    <name type="scientific">Bombyx mandarina</name>
    <name type="common">Wild silk moth</name>
    <name type="synonym">Wild silkworm</name>
    <dbReference type="NCBI Taxonomy" id="7092"/>
    <lineage>
        <taxon>Eukaryota</taxon>
        <taxon>Metazoa</taxon>
        <taxon>Ecdysozoa</taxon>
        <taxon>Arthropoda</taxon>
        <taxon>Hexapoda</taxon>
        <taxon>Insecta</taxon>
        <taxon>Pterygota</taxon>
        <taxon>Neoptera</taxon>
        <taxon>Endopterygota</taxon>
        <taxon>Lepidoptera</taxon>
        <taxon>Glossata</taxon>
        <taxon>Ditrysia</taxon>
        <taxon>Bombycoidea</taxon>
        <taxon>Bombycidae</taxon>
        <taxon>Bombycinae</taxon>
        <taxon>Bombyx</taxon>
    </lineage>
</organism>
<gene>
    <name evidence="5" type="primary">LOC114250941</name>
</gene>
<sequence length="728" mass="81315">MKMKRITFSVLLVCILQRDLNALKLPGPLVYVVTPSPRPPNSDEGRSAPFYYHNWIRRMDSPKNESSSTSTTTEKTKTPDLIFAEFESGSNVKSIRKLLEKEKIDSTSTVKSILRPIYVPDEETDEVTRVVNYGLPVKADENKDTQPTSSDSTDYFSMYNNLYNNEPVPVYVPSTTIKTTTSTASPTTTTTTSNPMNVENIWHIIDNQKYDEYAGKWEEEVVADENTEDANQDGNMDNHTEQSENSGNEGQVPLDENFALPGFTSNPGNGAENESRAIRTEPKFRFPYVNLKPFQVKDLKKPSGHSKTGNNMFNLNDFRDVKNPVRGEAQDVVPIRQPIDRYNPAQPYLPQPYGGNSKQSGGYSAPEKAVANLVPPPPPPPKLTDNDFPAPSSYESFPPYASAPAPNPSPAPPAASPLPSLPVSKPVITMYQPPIIDSSDSSDAILPPSDDMGPPTDLGYHYQQPPTQFLPTVPPMKTKPFNGYSYNKPSLTLDAPPALSSDEKPEFQGYVYSKPEPPSMSDDHMPHNHPLHSHVPTNNDHHDSDYPELIYNKPHDGMSDAKGGSDIKGTDMAPPPLPYGHGPSMDAGASIDQGFPHDFPGDFKFHHDFDDHDYHHHHHPHPTTTTTTEQPRVNRYSYYYLGKKLYYLPLYFSVYFIIYVGALIIKAVLRHKIVYPNSWRPNGTTASFFSKRSVDSWDLSNENIHEITGKVTHAIASAAEKYMDKKKK</sequence>
<proteinExistence type="predicted"/>
<evidence type="ECO:0000313" key="4">
    <source>
        <dbReference type="Proteomes" id="UP000504629"/>
    </source>
</evidence>
<dbReference type="RefSeq" id="XP_028040848.1">
    <property type="nucleotide sequence ID" value="XM_028185047.1"/>
</dbReference>